<evidence type="ECO:0000259" key="1">
    <source>
        <dbReference type="Pfam" id="PF02350"/>
    </source>
</evidence>
<dbReference type="InterPro" id="IPR020004">
    <property type="entry name" value="UDP-GlcNAc_Epase"/>
</dbReference>
<dbReference type="AlphaFoldDB" id="A0A202B4M5"/>
<dbReference type="RefSeq" id="WP_011137580.1">
    <property type="nucleotide sequence ID" value="NZ_JABXOB010000012.1"/>
</dbReference>
<dbReference type="GO" id="GO:0004553">
    <property type="term" value="F:hydrolase activity, hydrolyzing O-glycosyl compounds"/>
    <property type="evidence" value="ECO:0007669"/>
    <property type="project" value="InterPro"/>
</dbReference>
<proteinExistence type="predicted"/>
<dbReference type="Proteomes" id="UP000196342">
    <property type="component" value="Unassembled WGS sequence"/>
</dbReference>
<dbReference type="NCBIfam" id="TIGR03568">
    <property type="entry name" value="NeuC_NnaA"/>
    <property type="match status" value="1"/>
</dbReference>
<dbReference type="Gene3D" id="3.40.50.2000">
    <property type="entry name" value="Glycogen Phosphorylase B"/>
    <property type="match status" value="2"/>
</dbReference>
<dbReference type="PANTHER" id="PTHR43174:SF3">
    <property type="entry name" value="UDP-N-ACETYLGLUCOSAMINE 2-EPIMERASE"/>
    <property type="match status" value="1"/>
</dbReference>
<feature type="domain" description="UDP-N-acetylglucosamine 2-epimerase" evidence="1">
    <location>
        <begin position="24"/>
        <end position="370"/>
    </location>
</feature>
<dbReference type="SUPFAM" id="SSF53756">
    <property type="entry name" value="UDP-Glycosyltransferase/glycogen phosphorylase"/>
    <property type="match status" value="1"/>
</dbReference>
<comment type="caution">
    <text evidence="2">The sequence shown here is derived from an EMBL/GenBank/DDBJ whole genome shotgun (WGS) entry which is preliminary data.</text>
</comment>
<dbReference type="OMA" id="VTYHPVT"/>
<dbReference type="Pfam" id="PF02350">
    <property type="entry name" value="Epimerase_2"/>
    <property type="match status" value="1"/>
</dbReference>
<dbReference type="InterPro" id="IPR029767">
    <property type="entry name" value="WecB-like"/>
</dbReference>
<sequence>MSLRKICIVTGSRAEYGLQRWLAKAVQADENLELQILATGMHLAFEYGRTINEIYADGFAVDAIVESQLASDSAVGMAKSMGLGMIGCADAFQRLRPDIVVLLGDRYEILAAAQAAALMGIPVAHISGGEVTEGAVDDWIRHAISKASWWHFVATEEYRQRVIQLGESPERVFNTGDPGLDSISNLPLMSREQLEAEMGMPLRQPLFMVTYHPATLGDESPEVSFRKVLASLDRFPQATVIMTKPNADAGGRELAAMAEEWCRSNAERARCFVSMGQLRYLSAMRLANVVIGNSSSGIVEAPAAKVATVNIGPRQDGRLKAASIIDCPDDEQQIYAAIQRALSEDFAGALPQTVSLYGECGASARMKQILSSVPLPANLKKSFHDL</sequence>
<evidence type="ECO:0000313" key="2">
    <source>
        <dbReference type="EMBL" id="OVE46536.1"/>
    </source>
</evidence>
<reference evidence="2 3" key="1">
    <citation type="submission" date="2017-05" db="EMBL/GenBank/DDBJ databases">
        <title>Chromobacterium violaceum GHPS1 isolated from Hydrocarbon polluted soil in French Guiana display an awesome secondary metabolite arsenal and a battery of drug and heavy-metal-resistance and detoxification of xenobiotics proteins.</title>
        <authorList>
            <person name="Belbahri L."/>
        </authorList>
    </citation>
    <scope>NUCLEOTIDE SEQUENCE [LARGE SCALE GENOMIC DNA]</scope>
    <source>
        <strain evidence="2 3">GHPS1</strain>
    </source>
</reference>
<evidence type="ECO:0000313" key="3">
    <source>
        <dbReference type="Proteomes" id="UP000196342"/>
    </source>
</evidence>
<protein>
    <submittedName>
        <fullName evidence="2">UDP-N-acetylglucosamine 2-epimerase (Hydrolyzing)</fullName>
    </submittedName>
</protein>
<dbReference type="EMBL" id="NHOO01000017">
    <property type="protein sequence ID" value="OVE46536.1"/>
    <property type="molecule type" value="Genomic_DNA"/>
</dbReference>
<accession>A0A202B4M5</accession>
<dbReference type="CDD" id="cd03786">
    <property type="entry name" value="GTB_UDP-GlcNAc_2-Epimerase"/>
    <property type="match status" value="1"/>
</dbReference>
<gene>
    <name evidence="2" type="ORF">CBW21_17990</name>
</gene>
<dbReference type="InterPro" id="IPR003331">
    <property type="entry name" value="UDP_GlcNAc_Epimerase_2_dom"/>
</dbReference>
<dbReference type="PANTHER" id="PTHR43174">
    <property type="entry name" value="UDP-N-ACETYLGLUCOSAMINE 2-EPIMERASE"/>
    <property type="match status" value="1"/>
</dbReference>
<dbReference type="GO" id="GO:0006047">
    <property type="term" value="P:UDP-N-acetylglucosamine metabolic process"/>
    <property type="evidence" value="ECO:0007669"/>
    <property type="project" value="InterPro"/>
</dbReference>
<name>A0A202B4M5_CHRVL</name>
<keyword evidence="3" id="KW-1185">Reference proteome</keyword>
<organism evidence="2 3">
    <name type="scientific">Chromobacterium violaceum</name>
    <dbReference type="NCBI Taxonomy" id="536"/>
    <lineage>
        <taxon>Bacteria</taxon>
        <taxon>Pseudomonadati</taxon>
        <taxon>Pseudomonadota</taxon>
        <taxon>Betaproteobacteria</taxon>
        <taxon>Neisseriales</taxon>
        <taxon>Chromobacteriaceae</taxon>
        <taxon>Chromobacterium</taxon>
    </lineage>
</organism>